<evidence type="ECO:0000259" key="10">
    <source>
        <dbReference type="Pfam" id="PF02870"/>
    </source>
</evidence>
<dbReference type="RefSeq" id="WP_183966158.1">
    <property type="nucleotide sequence ID" value="NZ_BAABBZ010000007.1"/>
</dbReference>
<keyword evidence="12" id="KW-1185">Reference proteome</keyword>
<keyword evidence="7" id="KW-0234">DNA repair</keyword>
<evidence type="ECO:0000256" key="3">
    <source>
        <dbReference type="ARBA" id="ARBA00011918"/>
    </source>
</evidence>
<feature type="domain" description="Methylated-DNA-[protein]-cysteine S-methyltransferase DNA binding" evidence="9">
    <location>
        <begin position="72"/>
        <end position="151"/>
    </location>
</feature>
<dbReference type="SUPFAM" id="SSF46767">
    <property type="entry name" value="Methylated DNA-protein cysteine methyltransferase, C-terminal domain"/>
    <property type="match status" value="1"/>
</dbReference>
<evidence type="ECO:0000313" key="11">
    <source>
        <dbReference type="EMBL" id="MBB3986065.1"/>
    </source>
</evidence>
<comment type="similarity">
    <text evidence="2">Belongs to the MGMT family.</text>
</comment>
<dbReference type="FunFam" id="1.10.10.10:FF:000214">
    <property type="entry name" value="Methylated-DNA--protein-cysteine methyltransferase"/>
    <property type="match status" value="1"/>
</dbReference>
<dbReference type="GO" id="GO:0003908">
    <property type="term" value="F:methylated-DNA-[protein]-cysteine S-methyltransferase activity"/>
    <property type="evidence" value="ECO:0007669"/>
    <property type="project" value="UniProtKB-EC"/>
</dbReference>
<dbReference type="EC" id="2.1.1.63" evidence="3"/>
<dbReference type="PANTHER" id="PTHR10815">
    <property type="entry name" value="METHYLATED-DNA--PROTEIN-CYSTEINE METHYLTRANSFERASE"/>
    <property type="match status" value="1"/>
</dbReference>
<comment type="catalytic activity">
    <reaction evidence="8">
        <text>a 6-O-methyl-2'-deoxyguanosine in DNA + L-cysteinyl-[protein] = S-methyl-L-cysteinyl-[protein] + a 2'-deoxyguanosine in DNA</text>
        <dbReference type="Rhea" id="RHEA:24000"/>
        <dbReference type="Rhea" id="RHEA-COMP:10131"/>
        <dbReference type="Rhea" id="RHEA-COMP:10132"/>
        <dbReference type="Rhea" id="RHEA-COMP:11367"/>
        <dbReference type="Rhea" id="RHEA-COMP:11368"/>
        <dbReference type="ChEBI" id="CHEBI:29950"/>
        <dbReference type="ChEBI" id="CHEBI:82612"/>
        <dbReference type="ChEBI" id="CHEBI:85445"/>
        <dbReference type="ChEBI" id="CHEBI:85448"/>
        <dbReference type="EC" id="2.1.1.63"/>
    </reaction>
</comment>
<evidence type="ECO:0000259" key="9">
    <source>
        <dbReference type="Pfam" id="PF01035"/>
    </source>
</evidence>
<dbReference type="NCBIfam" id="TIGR00589">
    <property type="entry name" value="ogt"/>
    <property type="match status" value="1"/>
</dbReference>
<keyword evidence="5 11" id="KW-0808">Transferase</keyword>
<evidence type="ECO:0000256" key="8">
    <source>
        <dbReference type="ARBA" id="ARBA00049348"/>
    </source>
</evidence>
<dbReference type="PANTHER" id="PTHR10815:SF13">
    <property type="entry name" value="METHYLATED-DNA--PROTEIN-CYSTEINE METHYLTRANSFERASE"/>
    <property type="match status" value="1"/>
</dbReference>
<comment type="caution">
    <text evidence="11">The sequence shown here is derived from an EMBL/GenBank/DDBJ whole genome shotgun (WGS) entry which is preliminary data.</text>
</comment>
<dbReference type="Proteomes" id="UP000541426">
    <property type="component" value="Unassembled WGS sequence"/>
</dbReference>
<gene>
    <name evidence="11" type="ORF">GGQ68_002403</name>
</gene>
<dbReference type="InterPro" id="IPR036388">
    <property type="entry name" value="WH-like_DNA-bd_sf"/>
</dbReference>
<dbReference type="PROSITE" id="PS00374">
    <property type="entry name" value="MGMT"/>
    <property type="match status" value="1"/>
</dbReference>
<proteinExistence type="inferred from homology"/>
<organism evidence="11 12">
    <name type="scientific">Sagittula marina</name>
    <dbReference type="NCBI Taxonomy" id="943940"/>
    <lineage>
        <taxon>Bacteria</taxon>
        <taxon>Pseudomonadati</taxon>
        <taxon>Pseudomonadota</taxon>
        <taxon>Alphaproteobacteria</taxon>
        <taxon>Rhodobacterales</taxon>
        <taxon>Roseobacteraceae</taxon>
        <taxon>Sagittula</taxon>
    </lineage>
</organism>
<keyword evidence="6" id="KW-0227">DNA damage</keyword>
<keyword evidence="4 11" id="KW-0489">Methyltransferase</keyword>
<dbReference type="InterPro" id="IPR036631">
    <property type="entry name" value="MGMT_N_sf"/>
</dbReference>
<dbReference type="SUPFAM" id="SSF53155">
    <property type="entry name" value="Methylated DNA-protein cysteine methyltransferase domain"/>
    <property type="match status" value="1"/>
</dbReference>
<evidence type="ECO:0000256" key="6">
    <source>
        <dbReference type="ARBA" id="ARBA00022763"/>
    </source>
</evidence>
<evidence type="ECO:0000256" key="4">
    <source>
        <dbReference type="ARBA" id="ARBA00022603"/>
    </source>
</evidence>
<protein>
    <recommendedName>
        <fullName evidence="3">methylated-DNA--[protein]-cysteine S-methyltransferase</fullName>
        <ecNumber evidence="3">2.1.1.63</ecNumber>
    </recommendedName>
</protein>
<dbReference type="InterPro" id="IPR008332">
    <property type="entry name" value="MethylG_MeTrfase_N"/>
</dbReference>
<reference evidence="11 12" key="1">
    <citation type="submission" date="2020-08" db="EMBL/GenBank/DDBJ databases">
        <title>Genomic Encyclopedia of Type Strains, Phase IV (KMG-IV): sequencing the most valuable type-strain genomes for metagenomic binning, comparative biology and taxonomic classification.</title>
        <authorList>
            <person name="Goeker M."/>
        </authorList>
    </citation>
    <scope>NUCLEOTIDE SEQUENCE [LARGE SCALE GENOMIC DNA]</scope>
    <source>
        <strain evidence="11 12">DSM 102235</strain>
    </source>
</reference>
<evidence type="ECO:0000256" key="1">
    <source>
        <dbReference type="ARBA" id="ARBA00001286"/>
    </source>
</evidence>
<dbReference type="AlphaFoldDB" id="A0A7W6DMY9"/>
<evidence type="ECO:0000256" key="5">
    <source>
        <dbReference type="ARBA" id="ARBA00022679"/>
    </source>
</evidence>
<sequence length="156" mass="16345">MTTRHHSFASPLGHISVTEDDGAITTLRWASSADTTTIAGSKLLQEAEAQLTGYFAGARTRFDLPLRVMGSEFQRAICDAITAIPFGETRTYGDIARDLGVPAQAVGQGCGGNPVPLLIPCHRVLGRNGLGGFSGSGGVEAKVWLLRHEGAAGLLI</sequence>
<dbReference type="CDD" id="cd06445">
    <property type="entry name" value="ATase"/>
    <property type="match status" value="1"/>
</dbReference>
<dbReference type="InterPro" id="IPR001497">
    <property type="entry name" value="MethylDNA_cys_MeTrfase_AS"/>
</dbReference>
<evidence type="ECO:0000256" key="7">
    <source>
        <dbReference type="ARBA" id="ARBA00023204"/>
    </source>
</evidence>
<evidence type="ECO:0000313" key="12">
    <source>
        <dbReference type="Proteomes" id="UP000541426"/>
    </source>
</evidence>
<dbReference type="Gene3D" id="1.10.10.10">
    <property type="entry name" value="Winged helix-like DNA-binding domain superfamily/Winged helix DNA-binding domain"/>
    <property type="match status" value="1"/>
</dbReference>
<dbReference type="Pfam" id="PF02870">
    <property type="entry name" value="Methyltransf_1N"/>
    <property type="match status" value="1"/>
</dbReference>
<evidence type="ECO:0000256" key="2">
    <source>
        <dbReference type="ARBA" id="ARBA00008711"/>
    </source>
</evidence>
<dbReference type="GO" id="GO:0032259">
    <property type="term" value="P:methylation"/>
    <property type="evidence" value="ECO:0007669"/>
    <property type="project" value="UniProtKB-KW"/>
</dbReference>
<dbReference type="Pfam" id="PF01035">
    <property type="entry name" value="DNA_binding_1"/>
    <property type="match status" value="1"/>
</dbReference>
<feature type="domain" description="Methylguanine DNA methyltransferase ribonuclease-like" evidence="10">
    <location>
        <begin position="5"/>
        <end position="67"/>
    </location>
</feature>
<dbReference type="GO" id="GO:0006281">
    <property type="term" value="P:DNA repair"/>
    <property type="evidence" value="ECO:0007669"/>
    <property type="project" value="UniProtKB-KW"/>
</dbReference>
<name>A0A7W6DMY9_9RHOB</name>
<dbReference type="InterPro" id="IPR014048">
    <property type="entry name" value="MethylDNA_cys_MeTrfase_DNA-bd"/>
</dbReference>
<dbReference type="Gene3D" id="3.30.160.70">
    <property type="entry name" value="Methylated DNA-protein cysteine methyltransferase domain"/>
    <property type="match status" value="1"/>
</dbReference>
<comment type="catalytic activity">
    <reaction evidence="1">
        <text>a 4-O-methyl-thymidine in DNA + L-cysteinyl-[protein] = a thymidine in DNA + S-methyl-L-cysteinyl-[protein]</text>
        <dbReference type="Rhea" id="RHEA:53428"/>
        <dbReference type="Rhea" id="RHEA-COMP:10131"/>
        <dbReference type="Rhea" id="RHEA-COMP:10132"/>
        <dbReference type="Rhea" id="RHEA-COMP:13555"/>
        <dbReference type="Rhea" id="RHEA-COMP:13556"/>
        <dbReference type="ChEBI" id="CHEBI:29950"/>
        <dbReference type="ChEBI" id="CHEBI:82612"/>
        <dbReference type="ChEBI" id="CHEBI:137386"/>
        <dbReference type="ChEBI" id="CHEBI:137387"/>
        <dbReference type="EC" id="2.1.1.63"/>
    </reaction>
</comment>
<dbReference type="EMBL" id="JACIEJ010000005">
    <property type="protein sequence ID" value="MBB3986065.1"/>
    <property type="molecule type" value="Genomic_DNA"/>
</dbReference>
<accession>A0A7W6DMY9</accession>
<dbReference type="InterPro" id="IPR036217">
    <property type="entry name" value="MethylDNA_cys_MeTrfase_DNAb"/>
</dbReference>